<comment type="subcellular location">
    <subcellularLocation>
        <location evidence="1">Endomembrane system</location>
        <topology evidence="1">Multi-pass membrane protein</topology>
    </subcellularLocation>
</comment>
<proteinExistence type="predicted"/>
<dbReference type="InterPro" id="IPR003807">
    <property type="entry name" value="DUF202"/>
</dbReference>
<gene>
    <name evidence="7" type="ORF">EV690_1130</name>
</gene>
<feature type="transmembrane region" description="Helical" evidence="5">
    <location>
        <begin position="51"/>
        <end position="72"/>
    </location>
</feature>
<accession>A0A4R1K7C7</accession>
<dbReference type="Proteomes" id="UP000295565">
    <property type="component" value="Unassembled WGS sequence"/>
</dbReference>
<evidence type="ECO:0000256" key="5">
    <source>
        <dbReference type="SAM" id="Phobius"/>
    </source>
</evidence>
<dbReference type="GO" id="GO:0012505">
    <property type="term" value="C:endomembrane system"/>
    <property type="evidence" value="ECO:0007669"/>
    <property type="project" value="UniProtKB-SubCell"/>
</dbReference>
<evidence type="ECO:0000256" key="2">
    <source>
        <dbReference type="ARBA" id="ARBA00022692"/>
    </source>
</evidence>
<reference evidence="7 8" key="1">
    <citation type="submission" date="2019-03" db="EMBL/GenBank/DDBJ databases">
        <title>Genomic Encyclopedia of Type Strains, Phase IV (KMG-IV): sequencing the most valuable type-strain genomes for metagenomic binning, comparative biology and taxonomic classification.</title>
        <authorList>
            <person name="Goeker M."/>
        </authorList>
    </citation>
    <scope>NUCLEOTIDE SEQUENCE [LARGE SCALE GENOMIC DNA]</scope>
    <source>
        <strain evidence="7 8">DSM 18577</strain>
    </source>
</reference>
<evidence type="ECO:0000313" key="8">
    <source>
        <dbReference type="Proteomes" id="UP000295565"/>
    </source>
</evidence>
<evidence type="ECO:0000313" key="7">
    <source>
        <dbReference type="EMBL" id="TCK58969.1"/>
    </source>
</evidence>
<evidence type="ECO:0000259" key="6">
    <source>
        <dbReference type="Pfam" id="PF02656"/>
    </source>
</evidence>
<dbReference type="AlphaFoldDB" id="A0A4R1K7C7"/>
<keyword evidence="4 5" id="KW-0472">Membrane</keyword>
<dbReference type="Pfam" id="PF02656">
    <property type="entry name" value="DUF202"/>
    <property type="match status" value="1"/>
</dbReference>
<dbReference type="EMBL" id="SMGD01000011">
    <property type="protein sequence ID" value="TCK58969.1"/>
    <property type="molecule type" value="Genomic_DNA"/>
</dbReference>
<feature type="transmembrane region" description="Helical" evidence="5">
    <location>
        <begin position="21"/>
        <end position="39"/>
    </location>
</feature>
<evidence type="ECO:0000256" key="3">
    <source>
        <dbReference type="ARBA" id="ARBA00022989"/>
    </source>
</evidence>
<feature type="transmembrane region" description="Helical" evidence="5">
    <location>
        <begin position="92"/>
        <end position="113"/>
    </location>
</feature>
<keyword evidence="3 5" id="KW-1133">Transmembrane helix</keyword>
<comment type="caution">
    <text evidence="7">The sequence shown here is derived from an EMBL/GenBank/DDBJ whole genome shotgun (WGS) entry which is preliminary data.</text>
</comment>
<keyword evidence="8" id="KW-1185">Reference proteome</keyword>
<organism evidence="7 8">
    <name type="scientific">Celerinatantimonas diazotrophica</name>
    <dbReference type="NCBI Taxonomy" id="412034"/>
    <lineage>
        <taxon>Bacteria</taxon>
        <taxon>Pseudomonadati</taxon>
        <taxon>Pseudomonadota</taxon>
        <taxon>Gammaproteobacteria</taxon>
        <taxon>Celerinatantimonadaceae</taxon>
        <taxon>Celerinatantimonas</taxon>
    </lineage>
</organism>
<keyword evidence="2 5" id="KW-0812">Transmembrane</keyword>
<sequence>MSWKKDGIDPDYRFSLANERTYLAWIRTAIAILAGAIAIDQLSVNLGTPMLRIILSVILCGFSAIVAGWAYIRWSQNEFAMRAEKPLSYPWIMKVISLLFGGISFMIMLVIVVG</sequence>
<protein>
    <submittedName>
        <fullName evidence="7">Putative membrane protein</fullName>
    </submittedName>
</protein>
<dbReference type="OrthoDB" id="582337at2"/>
<name>A0A4R1K7C7_9GAMM</name>
<evidence type="ECO:0000256" key="1">
    <source>
        <dbReference type="ARBA" id="ARBA00004127"/>
    </source>
</evidence>
<feature type="domain" description="DUF202" evidence="6">
    <location>
        <begin position="13"/>
        <end position="77"/>
    </location>
</feature>
<evidence type="ECO:0000256" key="4">
    <source>
        <dbReference type="ARBA" id="ARBA00023136"/>
    </source>
</evidence>
<dbReference type="RefSeq" id="WP_131911905.1">
    <property type="nucleotide sequence ID" value="NZ_OU594967.1"/>
</dbReference>